<organism evidence="3 4">
    <name type="scientific">Parapedobacter deserti</name>
    <dbReference type="NCBI Taxonomy" id="1912957"/>
    <lineage>
        <taxon>Bacteria</taxon>
        <taxon>Pseudomonadati</taxon>
        <taxon>Bacteroidota</taxon>
        <taxon>Sphingobacteriia</taxon>
        <taxon>Sphingobacteriales</taxon>
        <taxon>Sphingobacteriaceae</taxon>
        <taxon>Parapedobacter</taxon>
    </lineage>
</organism>
<dbReference type="Pfam" id="PF13715">
    <property type="entry name" value="CarbopepD_reg_2"/>
    <property type="match status" value="1"/>
</dbReference>
<sequence length="1055" mass="117691">MEKQCAYNWIVLFSMLLTFFYVAMPSMVLADSKSAEATQQREIQGVVFDSRDAPIPGVTVTEKGSANSVKTNESGQFTIRVPDLDATLIVHHVGYQESEVPVTGSSLTIRMIESNTSLDEVVIVGFGTQKKENLTGAVTQISGEQIQERMAPSVTWALQGVIPNLNITNNASGGEPGSTPNINIRGTGSLSGSSPFILIDGVPGELANVNPNDIESISVLKDASASAIYGARAAFGVIMVTTRKGTVDAAPKISYNTQLALQSPTVLPKWVSSLEWATTVNEAYKNGGQGQYYSDELIELMRYNIANPGELPLTVPSAADPNRWDNATYQNYDPYEYFYKDYGFNQSHHIDVSGGGKSVTYFLSGGYYQQGNQWRYGDEQFDRYTLNSNISADLASWLNLSVLSKYTRLSTDMPHVYPLIGDYYHDIPRRWPNNPPFDENGNYFVNTLALMAEGGRDLANQNQLQNTFSIEAEPLAGWKISGSFSLRYNFDNYSDHHKTVKRYFVDGTEYNEGYSVPNWINLANSNTLYHTENIYSSFEKQVGKHYFKVMGGFQAELNQYEYVSTRANELVSDNVPFVSTATGVINTSGSKYHWGTVGFFDRINYNYDEKYLIEFSSRYDGSSRFEDGKRWGFFPSVSVGYNIAKENFWESMQQHVSSLKLRFSYGSLGNQVTGSNYYAYLSGLSINNQLNHIIGNERPIYLTAPGLVSSDVTWEMVSTRNFGLDAEAFQGRLSLTFDLYKRFTDRMLGPGESYPSLLGTSAPLRNNAKMESKGFEMTIGWRDRVGGVSYQIGGMLSDNLSKITAYKNDSGILTSHYSGKTLNEIWGLTTVGIFQSDEEIAAAANQSYYFSTWVPGDVHYKDINGDGRINIGANTLSDHGDKTIIGNSTPRYSYGLNLGAEWKGLYVDMFWQGVAKRDVFMDSNFFWGVTGNINQATIFEEHMDYWREDNTDAYFPRPIMTGQSAKNRQVQTRYLQDASYLRLKNMRVGYNFSKNVAGKIGLGDLQVYLTGENLLTFSDILGVFDPEGDVAGQYGNGKTYPLAKMMSFGLKVGLK</sequence>
<dbReference type="Gene3D" id="2.60.40.1120">
    <property type="entry name" value="Carboxypeptidase-like, regulatory domain"/>
    <property type="match status" value="1"/>
</dbReference>
<dbReference type="InterPro" id="IPR023997">
    <property type="entry name" value="TonB-dep_OMP_SusC/RagA_CS"/>
</dbReference>
<dbReference type="InterPro" id="IPR008969">
    <property type="entry name" value="CarboxyPept-like_regulatory"/>
</dbReference>
<dbReference type="SUPFAM" id="SSF49464">
    <property type="entry name" value="Carboxypeptidase regulatory domain-like"/>
    <property type="match status" value="1"/>
</dbReference>
<keyword evidence="1" id="KW-0812">Transmembrane</keyword>
<dbReference type="RefSeq" id="WP_379025456.1">
    <property type="nucleotide sequence ID" value="NZ_JBHRTA010000058.1"/>
</dbReference>
<protein>
    <submittedName>
        <fullName evidence="3">SusC/RagA family TonB-linked outer membrane protein</fullName>
    </submittedName>
</protein>
<proteinExistence type="inferred from homology"/>
<dbReference type="SUPFAM" id="SSF56935">
    <property type="entry name" value="Porins"/>
    <property type="match status" value="1"/>
</dbReference>
<dbReference type="NCBIfam" id="TIGR04056">
    <property type="entry name" value="OMP_RagA_SusC"/>
    <property type="match status" value="1"/>
</dbReference>
<dbReference type="InterPro" id="IPR037066">
    <property type="entry name" value="Plug_dom_sf"/>
</dbReference>
<keyword evidence="1" id="KW-0813">Transport</keyword>
<dbReference type="NCBIfam" id="TIGR04057">
    <property type="entry name" value="SusC_RagA_signa"/>
    <property type="match status" value="1"/>
</dbReference>
<dbReference type="Pfam" id="PF07715">
    <property type="entry name" value="Plug"/>
    <property type="match status" value="1"/>
</dbReference>
<dbReference type="InterPro" id="IPR012910">
    <property type="entry name" value="Plug_dom"/>
</dbReference>
<dbReference type="InterPro" id="IPR023996">
    <property type="entry name" value="TonB-dep_OMP_SusC/RagA"/>
</dbReference>
<evidence type="ECO:0000313" key="3">
    <source>
        <dbReference type="EMBL" id="MFC3199639.1"/>
    </source>
</evidence>
<accession>A0ABV7JNK1</accession>
<comment type="caution">
    <text evidence="3">The sequence shown here is derived from an EMBL/GenBank/DDBJ whole genome shotgun (WGS) entry which is preliminary data.</text>
</comment>
<evidence type="ECO:0000259" key="2">
    <source>
        <dbReference type="Pfam" id="PF07715"/>
    </source>
</evidence>
<dbReference type="InterPro" id="IPR039426">
    <property type="entry name" value="TonB-dep_rcpt-like"/>
</dbReference>
<comment type="similarity">
    <text evidence="1">Belongs to the TonB-dependent receptor family.</text>
</comment>
<keyword evidence="4" id="KW-1185">Reference proteome</keyword>
<dbReference type="Proteomes" id="UP001595526">
    <property type="component" value="Unassembled WGS sequence"/>
</dbReference>
<dbReference type="EMBL" id="JBHRTA010000058">
    <property type="protein sequence ID" value="MFC3199639.1"/>
    <property type="molecule type" value="Genomic_DNA"/>
</dbReference>
<gene>
    <name evidence="3" type="ORF">ACFOET_18625</name>
</gene>
<dbReference type="Gene3D" id="2.170.130.10">
    <property type="entry name" value="TonB-dependent receptor, plug domain"/>
    <property type="match status" value="1"/>
</dbReference>
<keyword evidence="1" id="KW-0472">Membrane</keyword>
<feature type="domain" description="TonB-dependent receptor plug" evidence="2">
    <location>
        <begin position="131"/>
        <end position="237"/>
    </location>
</feature>
<keyword evidence="1" id="KW-1134">Transmembrane beta strand</keyword>
<keyword evidence="1" id="KW-0998">Cell outer membrane</keyword>
<evidence type="ECO:0000256" key="1">
    <source>
        <dbReference type="PROSITE-ProRule" id="PRU01360"/>
    </source>
</evidence>
<evidence type="ECO:0000313" key="4">
    <source>
        <dbReference type="Proteomes" id="UP001595526"/>
    </source>
</evidence>
<dbReference type="PROSITE" id="PS52016">
    <property type="entry name" value="TONB_DEPENDENT_REC_3"/>
    <property type="match status" value="1"/>
</dbReference>
<comment type="subcellular location">
    <subcellularLocation>
        <location evidence="1">Cell outer membrane</location>
        <topology evidence="1">Multi-pass membrane protein</topology>
    </subcellularLocation>
</comment>
<name>A0ABV7JNK1_9SPHI</name>
<reference evidence="4" key="1">
    <citation type="journal article" date="2019" name="Int. J. Syst. Evol. Microbiol.">
        <title>The Global Catalogue of Microorganisms (GCM) 10K type strain sequencing project: providing services to taxonomists for standard genome sequencing and annotation.</title>
        <authorList>
            <consortium name="The Broad Institute Genomics Platform"/>
            <consortium name="The Broad Institute Genome Sequencing Center for Infectious Disease"/>
            <person name="Wu L."/>
            <person name="Ma J."/>
        </authorList>
    </citation>
    <scope>NUCLEOTIDE SEQUENCE [LARGE SCALE GENOMIC DNA]</scope>
    <source>
        <strain evidence="4">KCTC 52416</strain>
    </source>
</reference>